<dbReference type="PANTHER" id="PTHR34387">
    <property type="entry name" value="SLR1258 PROTEIN"/>
    <property type="match status" value="1"/>
</dbReference>
<keyword evidence="1" id="KW-1133">Transmembrane helix</keyword>
<name>A0A4R6J103_9BACT</name>
<dbReference type="AlphaFoldDB" id="A0A4R6J103"/>
<organism evidence="2 3">
    <name type="scientific">Sediminibacterium goheungense</name>
    <dbReference type="NCBI Taxonomy" id="1086393"/>
    <lineage>
        <taxon>Bacteria</taxon>
        <taxon>Pseudomonadati</taxon>
        <taxon>Bacteroidota</taxon>
        <taxon>Chitinophagia</taxon>
        <taxon>Chitinophagales</taxon>
        <taxon>Chitinophagaceae</taxon>
        <taxon>Sediminibacterium</taxon>
    </lineage>
</organism>
<protein>
    <recommendedName>
        <fullName evidence="4">SIMPL domain-containing protein</fullName>
    </recommendedName>
</protein>
<keyword evidence="3" id="KW-1185">Reference proteome</keyword>
<dbReference type="RefSeq" id="WP_133473515.1">
    <property type="nucleotide sequence ID" value="NZ_SNWP01000010.1"/>
</dbReference>
<gene>
    <name evidence="2" type="ORF">BC659_0984</name>
</gene>
<dbReference type="OrthoDB" id="9785289at2"/>
<evidence type="ECO:0000313" key="3">
    <source>
        <dbReference type="Proteomes" id="UP000295741"/>
    </source>
</evidence>
<feature type="transmembrane region" description="Helical" evidence="1">
    <location>
        <begin position="6"/>
        <end position="27"/>
    </location>
</feature>
<dbReference type="InterPro" id="IPR016907">
    <property type="entry name" value="UCP029033"/>
</dbReference>
<evidence type="ECO:0008006" key="4">
    <source>
        <dbReference type="Google" id="ProtNLM"/>
    </source>
</evidence>
<dbReference type="Gene3D" id="3.30.70.2970">
    <property type="entry name" value="Protein of unknown function (DUF541), domain 2"/>
    <property type="match status" value="1"/>
</dbReference>
<dbReference type="InterPro" id="IPR007497">
    <property type="entry name" value="SIMPL/DUF541"/>
</dbReference>
<proteinExistence type="predicted"/>
<evidence type="ECO:0000256" key="1">
    <source>
        <dbReference type="SAM" id="Phobius"/>
    </source>
</evidence>
<dbReference type="Proteomes" id="UP000295741">
    <property type="component" value="Unassembled WGS sequence"/>
</dbReference>
<dbReference type="PIRSF" id="PIRSF029033">
    <property type="entry name" value="UCP029033"/>
    <property type="match status" value="1"/>
</dbReference>
<dbReference type="GO" id="GO:0006974">
    <property type="term" value="P:DNA damage response"/>
    <property type="evidence" value="ECO:0007669"/>
    <property type="project" value="TreeGrafter"/>
</dbReference>
<keyword evidence="1" id="KW-0472">Membrane</keyword>
<dbReference type="InterPro" id="IPR052022">
    <property type="entry name" value="26kDa_periplasmic_antigen"/>
</dbReference>
<accession>A0A4R6J103</accession>
<comment type="caution">
    <text evidence="2">The sequence shown here is derived from an EMBL/GenBank/DDBJ whole genome shotgun (WGS) entry which is preliminary data.</text>
</comment>
<evidence type="ECO:0000313" key="2">
    <source>
        <dbReference type="EMBL" id="TDO28902.1"/>
    </source>
</evidence>
<dbReference type="Pfam" id="PF04402">
    <property type="entry name" value="SIMPL"/>
    <property type="match status" value="1"/>
</dbReference>
<dbReference type="EMBL" id="SNWP01000010">
    <property type="protein sequence ID" value="TDO28902.1"/>
    <property type="molecule type" value="Genomic_DNA"/>
</dbReference>
<dbReference type="PANTHER" id="PTHR34387:SF2">
    <property type="entry name" value="SLR1258 PROTEIN"/>
    <property type="match status" value="1"/>
</dbReference>
<reference evidence="2 3" key="1">
    <citation type="submission" date="2019-03" db="EMBL/GenBank/DDBJ databases">
        <title>Genomic Encyclopedia of Archaeal and Bacterial Type Strains, Phase II (KMG-II): from individual species to whole genera.</title>
        <authorList>
            <person name="Goeker M."/>
        </authorList>
    </citation>
    <scope>NUCLEOTIDE SEQUENCE [LARGE SCALE GENOMIC DNA]</scope>
    <source>
        <strain evidence="2 3">DSM 28323</strain>
    </source>
</reference>
<sequence>MKVESFLKPAIGAIALIITAFILGGAFKNRNANQDSISVVGLGTRDFESDEISWTGSYSARAKLAKDAYNMINADREKVKSFFLSKGFQSTEFSFGGVSFEKSFRTITIEQNGDQVKTEQVFDGYIATQTVSFNSKKNPVLMKKIESVVDQTSELINSGIEFEGSRIQYTYSDLPSLKHNLIEKGSQDARERAEKIVSTANGRLGKLKDASMGVFQITGKGSIEEDSYGGNFDTYSKYKTARITVRLTYNLD</sequence>
<keyword evidence="1" id="KW-0812">Transmembrane</keyword>